<name>V5BI25_9GAMM</name>
<dbReference type="EMBL" id="AYLO01000040">
    <property type="protein sequence ID" value="ESS72960.1"/>
    <property type="molecule type" value="Genomic_DNA"/>
</dbReference>
<reference evidence="1 2" key="1">
    <citation type="journal article" date="2013" name="Genome Announc.">
        <title>Draft Genome Sequence of the Methanotrophic Gammaproteobacterium Methyloglobulus morosus DSM 22980 Strain KoM1.</title>
        <authorList>
            <person name="Poehlein A."/>
            <person name="Deutzmann J.S."/>
            <person name="Daniel R."/>
            <person name="Simeonova D.D."/>
        </authorList>
    </citation>
    <scope>NUCLEOTIDE SEQUENCE [LARGE SCALE GENOMIC DNA]</scope>
    <source>
        <strain evidence="1 2">KoM1</strain>
    </source>
</reference>
<gene>
    <name evidence="1" type="ORF">MGMO_41c00260</name>
</gene>
<protein>
    <submittedName>
        <fullName evidence="1">Uncharacterized protein</fullName>
    </submittedName>
</protein>
<evidence type="ECO:0000313" key="1">
    <source>
        <dbReference type="EMBL" id="ESS72960.1"/>
    </source>
</evidence>
<dbReference type="RefSeq" id="WP_023494029.1">
    <property type="nucleotide sequence ID" value="NZ_AYLO01000040.1"/>
</dbReference>
<comment type="caution">
    <text evidence="1">The sequence shown here is derived from an EMBL/GenBank/DDBJ whole genome shotgun (WGS) entry which is preliminary data.</text>
</comment>
<keyword evidence="2" id="KW-1185">Reference proteome</keyword>
<evidence type="ECO:0000313" key="2">
    <source>
        <dbReference type="Proteomes" id="UP000017842"/>
    </source>
</evidence>
<dbReference type="AlphaFoldDB" id="V5BI25"/>
<proteinExistence type="predicted"/>
<dbReference type="OrthoDB" id="5574029at2"/>
<organism evidence="1 2">
    <name type="scientific">Methyloglobulus morosus KoM1</name>
    <dbReference type="NCBI Taxonomy" id="1116472"/>
    <lineage>
        <taxon>Bacteria</taxon>
        <taxon>Pseudomonadati</taxon>
        <taxon>Pseudomonadota</taxon>
        <taxon>Gammaproteobacteria</taxon>
        <taxon>Methylococcales</taxon>
        <taxon>Methylococcaceae</taxon>
        <taxon>Methyloglobulus</taxon>
    </lineage>
</organism>
<accession>V5BI25</accession>
<sequence length="95" mass="10841">MKTLCLTVILANIFLLMWEYRSGGFTENKVSPEQHATYGKEQIFLLHELKKQPQPPAALKPIRDLQPSLFNLSNDIKDIPLKAGEQNENPQIKLP</sequence>
<dbReference type="STRING" id="1116472.MGMO_41c00260"/>
<dbReference type="Proteomes" id="UP000017842">
    <property type="component" value="Unassembled WGS sequence"/>
</dbReference>